<proteinExistence type="predicted"/>
<evidence type="ECO:0000256" key="1">
    <source>
        <dbReference type="SAM" id="MobiDB-lite"/>
    </source>
</evidence>
<reference evidence="2" key="2">
    <citation type="submission" date="2021-09" db="EMBL/GenBank/DDBJ databases">
        <authorList>
            <person name="Jia N."/>
            <person name="Wang J."/>
            <person name="Shi W."/>
            <person name="Du L."/>
            <person name="Sun Y."/>
            <person name="Zhan W."/>
            <person name="Jiang J."/>
            <person name="Wang Q."/>
            <person name="Zhang B."/>
            <person name="Ji P."/>
            <person name="Sakyi L.B."/>
            <person name="Cui X."/>
            <person name="Yuan T."/>
            <person name="Jiang B."/>
            <person name="Yang W."/>
            <person name="Lam T.T.-Y."/>
            <person name="Chang Q."/>
            <person name="Ding S."/>
            <person name="Wang X."/>
            <person name="Zhu J."/>
            <person name="Ruan X."/>
            <person name="Zhao L."/>
            <person name="Wei J."/>
            <person name="Que T."/>
            <person name="Du C."/>
            <person name="Cheng J."/>
            <person name="Dai P."/>
            <person name="Han X."/>
            <person name="Huang E."/>
            <person name="Gao Y."/>
            <person name="Liu J."/>
            <person name="Shao H."/>
            <person name="Ye R."/>
            <person name="Li L."/>
            <person name="Wei W."/>
            <person name="Wang X."/>
            <person name="Wang C."/>
            <person name="Huo Q."/>
            <person name="Li W."/>
            <person name="Guo W."/>
            <person name="Chen H."/>
            <person name="Chen S."/>
            <person name="Zhou L."/>
            <person name="Zhou L."/>
            <person name="Ni X."/>
            <person name="Tian J."/>
            <person name="Zhou Y."/>
            <person name="Sheng Y."/>
            <person name="Liu T."/>
            <person name="Pan Y."/>
            <person name="Xia L."/>
            <person name="Li J."/>
            <person name="Zhao F."/>
            <person name="Cao W."/>
        </authorList>
    </citation>
    <scope>NUCLEOTIDE SEQUENCE</scope>
    <source>
        <strain evidence="2">Rmic-2018</strain>
        <tissue evidence="2">Larvae</tissue>
    </source>
</reference>
<sequence>MYRNHLRLILGPSSSFTDRRDYSLLAERTTEFPWRQVLPELRTQVQKKPPAPSNPLHVIGDVNLPDKVRQVLKCGPKFAVEPRKSSPELLGMVRNVSKPVPEGDVDRCVSEGVDVLMRVRPTGGRCAIQETIRHLKDNSLALLPADKDGGFAVMRTTADKCIRVPQSLTSRRGRSWPTAPRSLSVPRKTPPSVPIRERPSTPGDCTSLRITASSLRVKPMPSQGCPHLMNAGHNPPAVAFPGEPAAKPQPATVATVAPPGVHQGPRHPANQHSVNIVPTAGIAFPPWCYSAPQGRAAVGPGNVDNLVGQARHAASTTGQAVQRHPMVRTAPVAKASARRCKQRPKPARRHLMKKLVAASTGRKSRGGRKSTSMNTTAMSNSDSSSFSSSPSEDHTTVGRSREEEYMRAVKKKDLLKLMHTSNLPQPPPEDETRRKRLITTLMGVVVLECKRDHTRAAVLNSVHWNASGTTVLWNTKCCRTTMVPLKRS</sequence>
<reference evidence="2" key="1">
    <citation type="journal article" date="2020" name="Cell">
        <title>Large-Scale Comparative Analyses of Tick Genomes Elucidate Their Genetic Diversity and Vector Capacities.</title>
        <authorList>
            <consortium name="Tick Genome and Microbiome Consortium (TIGMIC)"/>
            <person name="Jia N."/>
            <person name="Wang J."/>
            <person name="Shi W."/>
            <person name="Du L."/>
            <person name="Sun Y."/>
            <person name="Zhan W."/>
            <person name="Jiang J.F."/>
            <person name="Wang Q."/>
            <person name="Zhang B."/>
            <person name="Ji P."/>
            <person name="Bell-Sakyi L."/>
            <person name="Cui X.M."/>
            <person name="Yuan T.T."/>
            <person name="Jiang B.G."/>
            <person name="Yang W.F."/>
            <person name="Lam T.T."/>
            <person name="Chang Q.C."/>
            <person name="Ding S.J."/>
            <person name="Wang X.J."/>
            <person name="Zhu J.G."/>
            <person name="Ruan X.D."/>
            <person name="Zhao L."/>
            <person name="Wei J.T."/>
            <person name="Ye R.Z."/>
            <person name="Que T.C."/>
            <person name="Du C.H."/>
            <person name="Zhou Y.H."/>
            <person name="Cheng J.X."/>
            <person name="Dai P.F."/>
            <person name="Guo W.B."/>
            <person name="Han X.H."/>
            <person name="Huang E.J."/>
            <person name="Li L.F."/>
            <person name="Wei W."/>
            <person name="Gao Y.C."/>
            <person name="Liu J.Z."/>
            <person name="Shao H.Z."/>
            <person name="Wang X."/>
            <person name="Wang C.C."/>
            <person name="Yang T.C."/>
            <person name="Huo Q.B."/>
            <person name="Li W."/>
            <person name="Chen H.Y."/>
            <person name="Chen S.E."/>
            <person name="Zhou L.G."/>
            <person name="Ni X.B."/>
            <person name="Tian J.H."/>
            <person name="Sheng Y."/>
            <person name="Liu T."/>
            <person name="Pan Y.S."/>
            <person name="Xia L.Y."/>
            <person name="Li J."/>
            <person name="Zhao F."/>
            <person name="Cao W.C."/>
        </authorList>
    </citation>
    <scope>NUCLEOTIDE SEQUENCE</scope>
    <source>
        <strain evidence="2">Rmic-2018</strain>
    </source>
</reference>
<feature type="region of interest" description="Disordered" evidence="1">
    <location>
        <begin position="314"/>
        <end position="404"/>
    </location>
</feature>
<feature type="compositionally biased region" description="Basic and acidic residues" evidence="1">
    <location>
        <begin position="391"/>
        <end position="404"/>
    </location>
</feature>
<feature type="region of interest" description="Disordered" evidence="1">
    <location>
        <begin position="169"/>
        <end position="204"/>
    </location>
</feature>
<dbReference type="AlphaFoldDB" id="A0A9J6DZ58"/>
<organism evidence="2 3">
    <name type="scientific">Rhipicephalus microplus</name>
    <name type="common">Cattle tick</name>
    <name type="synonym">Boophilus microplus</name>
    <dbReference type="NCBI Taxonomy" id="6941"/>
    <lineage>
        <taxon>Eukaryota</taxon>
        <taxon>Metazoa</taxon>
        <taxon>Ecdysozoa</taxon>
        <taxon>Arthropoda</taxon>
        <taxon>Chelicerata</taxon>
        <taxon>Arachnida</taxon>
        <taxon>Acari</taxon>
        <taxon>Parasitiformes</taxon>
        <taxon>Ixodida</taxon>
        <taxon>Ixodoidea</taxon>
        <taxon>Ixodidae</taxon>
        <taxon>Rhipicephalinae</taxon>
        <taxon>Rhipicephalus</taxon>
        <taxon>Boophilus</taxon>
    </lineage>
</organism>
<evidence type="ECO:0000313" key="2">
    <source>
        <dbReference type="EMBL" id="KAH8027523.1"/>
    </source>
</evidence>
<accession>A0A9J6DZ58</accession>
<feature type="compositionally biased region" description="Low complexity" evidence="1">
    <location>
        <begin position="370"/>
        <end position="390"/>
    </location>
</feature>
<keyword evidence="3" id="KW-1185">Reference proteome</keyword>
<name>A0A9J6DZ58_RHIMP</name>
<protein>
    <submittedName>
        <fullName evidence="2">Uncharacterized protein</fullName>
    </submittedName>
</protein>
<dbReference type="EMBL" id="JABSTU010000006">
    <property type="protein sequence ID" value="KAH8027523.1"/>
    <property type="molecule type" value="Genomic_DNA"/>
</dbReference>
<gene>
    <name evidence="2" type="ORF">HPB51_007073</name>
</gene>
<feature type="compositionally biased region" description="Basic residues" evidence="1">
    <location>
        <begin position="336"/>
        <end position="353"/>
    </location>
</feature>
<dbReference type="Proteomes" id="UP000821866">
    <property type="component" value="Chromosome 4"/>
</dbReference>
<evidence type="ECO:0000313" key="3">
    <source>
        <dbReference type="Proteomes" id="UP000821866"/>
    </source>
</evidence>
<comment type="caution">
    <text evidence="2">The sequence shown here is derived from an EMBL/GenBank/DDBJ whole genome shotgun (WGS) entry which is preliminary data.</text>
</comment>